<sequence>MSNPAAFHHLNGYQIYPGASNEKYVILPFQGPNTVEKETPFFKNCMNRIVFLVLSVKTEENEPNKTRLVQFPFEFSTLIFPVTSNTSNQSAPANNGFGYVGPIIFVPGKRKTVIFLAVLSVFQSDNPDASQTGIYLFVINQELLQSELKSSKKKELFCVDGTSIYLNRFIETNNHDKFSKILNCVQPTKKYIYRGGTRINKIMFMTDGRHFLVSSKNEVFMYHIENENQAQLRVRLPLYTTILNCDYRNEILMVIAEQLNDSDNNSTDNRKQEILFFNLQDRPSFIEACPSFSIHIKDRIFNKDDYPTINLITKQKESSIYENENNNTNEFSYIHSAKYDDSKFFINGCKFLPGDNNFISIILFEEHLRKLFVYFFKLNHPPISEKVSSFDIYHMNSIEIIENSEIFLDLQKHVSYPYNPDKDWFDMVGNDDEFEFTFMLFSQILVRFHYFSDESSKKRASSVQVISTKGYKENMRAIMVPDQQSDPENVYKYLPGSFQPKSEQQKFFLKENSKLKFNWLKLLGPKVCSMPSIFQIEDKPFSGFHNFATFDIAPENRDK</sequence>
<comment type="caution">
    <text evidence="1">The sequence shown here is derived from an EMBL/GenBank/DDBJ whole genome shotgun (WGS) entry which is preliminary data.</text>
</comment>
<accession>A0ABR2KCT8</accession>
<evidence type="ECO:0000313" key="2">
    <source>
        <dbReference type="Proteomes" id="UP001470230"/>
    </source>
</evidence>
<evidence type="ECO:0000313" key="1">
    <source>
        <dbReference type="EMBL" id="KAK8888937.1"/>
    </source>
</evidence>
<keyword evidence="2" id="KW-1185">Reference proteome</keyword>
<dbReference type="Proteomes" id="UP001470230">
    <property type="component" value="Unassembled WGS sequence"/>
</dbReference>
<proteinExistence type="predicted"/>
<protein>
    <submittedName>
        <fullName evidence="1">Uncharacterized protein</fullName>
    </submittedName>
</protein>
<gene>
    <name evidence="1" type="ORF">M9Y10_033678</name>
</gene>
<reference evidence="1 2" key="1">
    <citation type="submission" date="2024-04" db="EMBL/GenBank/DDBJ databases">
        <title>Tritrichomonas musculus Genome.</title>
        <authorList>
            <person name="Alves-Ferreira E."/>
            <person name="Grigg M."/>
            <person name="Lorenzi H."/>
            <person name="Galac M."/>
        </authorList>
    </citation>
    <scope>NUCLEOTIDE SEQUENCE [LARGE SCALE GENOMIC DNA]</scope>
    <source>
        <strain evidence="1 2">EAF2021</strain>
    </source>
</reference>
<dbReference type="EMBL" id="JAPFFF010000005">
    <property type="protein sequence ID" value="KAK8888937.1"/>
    <property type="molecule type" value="Genomic_DNA"/>
</dbReference>
<organism evidence="1 2">
    <name type="scientific">Tritrichomonas musculus</name>
    <dbReference type="NCBI Taxonomy" id="1915356"/>
    <lineage>
        <taxon>Eukaryota</taxon>
        <taxon>Metamonada</taxon>
        <taxon>Parabasalia</taxon>
        <taxon>Tritrichomonadida</taxon>
        <taxon>Tritrichomonadidae</taxon>
        <taxon>Tritrichomonas</taxon>
    </lineage>
</organism>
<name>A0ABR2KCT8_9EUKA</name>